<organism evidence="3 4">
    <name type="scientific">Hypocrea atroviridis (strain ATCC 20476 / IMI 206040)</name>
    <name type="common">Trichoderma atroviride</name>
    <dbReference type="NCBI Taxonomy" id="452589"/>
    <lineage>
        <taxon>Eukaryota</taxon>
        <taxon>Fungi</taxon>
        <taxon>Dikarya</taxon>
        <taxon>Ascomycota</taxon>
        <taxon>Pezizomycotina</taxon>
        <taxon>Sordariomycetes</taxon>
        <taxon>Hypocreomycetidae</taxon>
        <taxon>Hypocreales</taxon>
        <taxon>Hypocreaceae</taxon>
        <taxon>Trichoderma</taxon>
    </lineage>
</organism>
<dbReference type="InterPro" id="IPR020845">
    <property type="entry name" value="AMP-binding_CS"/>
</dbReference>
<gene>
    <name evidence="3" type="ORF">TRIATDRAFT_90126</name>
</gene>
<evidence type="ECO:0000313" key="4">
    <source>
        <dbReference type="Proteomes" id="UP000005426"/>
    </source>
</evidence>
<dbReference type="Pfam" id="PF00501">
    <property type="entry name" value="AMP-binding"/>
    <property type="match status" value="1"/>
</dbReference>
<dbReference type="GO" id="GO:0016405">
    <property type="term" value="F:CoA-ligase activity"/>
    <property type="evidence" value="ECO:0007669"/>
    <property type="project" value="TreeGrafter"/>
</dbReference>
<dbReference type="InterPro" id="IPR000873">
    <property type="entry name" value="AMP-dep_synth/lig_dom"/>
</dbReference>
<dbReference type="Gene3D" id="3.30.300.30">
    <property type="match status" value="1"/>
</dbReference>
<dbReference type="OMA" id="QCAYLCF"/>
<keyword evidence="4" id="KW-1185">Reference proteome</keyword>
<reference evidence="3 4" key="1">
    <citation type="journal article" date="2011" name="Genome Biol.">
        <title>Comparative genome sequence analysis underscores mycoparasitism as the ancestral life style of Trichoderma.</title>
        <authorList>
            <person name="Kubicek C.P."/>
            <person name="Herrera-Estrella A."/>
            <person name="Seidl-Seiboth V."/>
            <person name="Martinez D.A."/>
            <person name="Druzhinina I.S."/>
            <person name="Thon M."/>
            <person name="Zeilinger S."/>
            <person name="Casas-Flores S."/>
            <person name="Horwitz B.A."/>
            <person name="Mukherjee P.K."/>
            <person name="Mukherjee M."/>
            <person name="Kredics L."/>
            <person name="Alcaraz L.D."/>
            <person name="Aerts A."/>
            <person name="Antal Z."/>
            <person name="Atanasova L."/>
            <person name="Cervantes-Badillo M.G."/>
            <person name="Challacombe J."/>
            <person name="Chertkov O."/>
            <person name="McCluskey K."/>
            <person name="Coulpier F."/>
            <person name="Deshpande N."/>
            <person name="von Doehren H."/>
            <person name="Ebbole D.J."/>
            <person name="Esquivel-Naranjo E.U."/>
            <person name="Fekete E."/>
            <person name="Flipphi M."/>
            <person name="Glaser F."/>
            <person name="Gomez-Rodriguez E.Y."/>
            <person name="Gruber S."/>
            <person name="Han C."/>
            <person name="Henrissat B."/>
            <person name="Hermosa R."/>
            <person name="Hernandez-Onate M."/>
            <person name="Karaffa L."/>
            <person name="Kosti I."/>
            <person name="Le Crom S."/>
            <person name="Lindquist E."/>
            <person name="Lucas S."/>
            <person name="Luebeck M."/>
            <person name="Luebeck P.S."/>
            <person name="Margeot A."/>
            <person name="Metz B."/>
            <person name="Misra M."/>
            <person name="Nevalainen H."/>
            <person name="Omann M."/>
            <person name="Packer N."/>
            <person name="Perrone G."/>
            <person name="Uresti-Rivera E.E."/>
            <person name="Salamov A."/>
            <person name="Schmoll M."/>
            <person name="Seiboth B."/>
            <person name="Shapiro H."/>
            <person name="Sukno S."/>
            <person name="Tamayo-Ramos J.A."/>
            <person name="Tisch D."/>
            <person name="Wiest A."/>
            <person name="Wilkinson H.H."/>
            <person name="Zhang M."/>
            <person name="Coutinho P.M."/>
            <person name="Kenerley C.M."/>
            <person name="Monte E."/>
            <person name="Baker S.E."/>
            <person name="Grigoriev I.V."/>
        </authorList>
    </citation>
    <scope>NUCLEOTIDE SEQUENCE [LARGE SCALE GENOMIC DNA]</scope>
    <source>
        <strain evidence="4">ATCC 20476 / IMI 206040</strain>
    </source>
</reference>
<evidence type="ECO:0000259" key="2">
    <source>
        <dbReference type="Pfam" id="PF13193"/>
    </source>
</evidence>
<dbReference type="SUPFAM" id="SSF56801">
    <property type="entry name" value="Acetyl-CoA synthetase-like"/>
    <property type="match status" value="1"/>
</dbReference>
<dbReference type="InterPro" id="IPR025110">
    <property type="entry name" value="AMP-bd_C"/>
</dbReference>
<dbReference type="Gene3D" id="3.40.50.12780">
    <property type="entry name" value="N-terminal domain of ligase-like"/>
    <property type="match status" value="1"/>
</dbReference>
<dbReference type="InterPro" id="IPR042099">
    <property type="entry name" value="ANL_N_sf"/>
</dbReference>
<dbReference type="STRING" id="452589.G9NS09"/>
<dbReference type="eggNOG" id="KOG1176">
    <property type="taxonomic scope" value="Eukaryota"/>
</dbReference>
<dbReference type="OrthoDB" id="6509636at2759"/>
<feature type="domain" description="AMP-binding enzyme C-terminal" evidence="2">
    <location>
        <begin position="485"/>
        <end position="567"/>
    </location>
</feature>
<dbReference type="HOGENOM" id="CLU_000022_59_2_1"/>
<dbReference type="Pfam" id="PF13193">
    <property type="entry name" value="AMP-binding_C"/>
    <property type="match status" value="1"/>
</dbReference>
<dbReference type="PROSITE" id="PS00455">
    <property type="entry name" value="AMP_BINDING"/>
    <property type="match status" value="1"/>
</dbReference>
<dbReference type="CDD" id="cd05911">
    <property type="entry name" value="Firefly_Luc_like"/>
    <property type="match status" value="1"/>
</dbReference>
<comment type="caution">
    <text evidence="3">The sequence shown here is derived from an EMBL/GenBank/DDBJ whole genome shotgun (WGS) entry which is preliminary data.</text>
</comment>
<proteinExistence type="predicted"/>
<evidence type="ECO:0000259" key="1">
    <source>
        <dbReference type="Pfam" id="PF00501"/>
    </source>
</evidence>
<dbReference type="PANTHER" id="PTHR24096:SF422">
    <property type="entry name" value="BCDNA.GH02901"/>
    <property type="match status" value="1"/>
</dbReference>
<feature type="domain" description="AMP-dependent synthetase/ligase" evidence="1">
    <location>
        <begin position="53"/>
        <end position="427"/>
    </location>
</feature>
<dbReference type="EMBL" id="ABDG02000022">
    <property type="protein sequence ID" value="EHK46789.1"/>
    <property type="molecule type" value="Genomic_DNA"/>
</dbReference>
<dbReference type="Proteomes" id="UP000005426">
    <property type="component" value="Unassembled WGS sequence"/>
</dbReference>
<dbReference type="InterPro" id="IPR045851">
    <property type="entry name" value="AMP-bd_C_sf"/>
</dbReference>
<name>G9NS09_HYPAI</name>
<dbReference type="AlphaFoldDB" id="G9NS09"/>
<protein>
    <submittedName>
        <fullName evidence="3">Amp dependent CoA ligase</fullName>
    </submittedName>
</protein>
<sequence length="588" mass="64074">MFTSPAWVPSLPFADLCFLEEPPNSITIEEFILSGKYGRRPAATSRSPFTCGLTGKSFTATQVPQRINFLARGLAQALNITPNKGLSLDKVIAVFSPNTINYIPLVLAIHRIGGIVTPASASQSPSELEYQLKKTGAVAIFTCPQLLDTAKKAAEQCGITDDKIFIMDFSGAKSTTSHISLEKLISIGKDLPDLEALNWPKGEGARRAAFISMSSGTSGLPKACVISHYNVISNVLATATYETGARSHFKFDTQVTLGLLPMSHIYGLVTVALCAAYQGDELIVLPKFTIDSFLDAIQRFKIRRLYVAPPIIIQMLRNRDKCLKHDLSSVANIHTGGAPLYAETAEQLLKMYPDWHLGQGYAHLLGMTETATLICTTSEHDIDLGSSGSLLPGIRAKVIDSDGKEVFTYETPGELLVQSPSIIPGYLGNGRADEETFVWDDDGRWIKTGDEVVIRKGPSGNEHVVVVDRIKELIKVKGFQVPPAELEAHLLTHVAVQDCAVIPVPDEAAGERPKAFVVKKASAAGAVDDEELARQISLHVQNHKAAHKWLKGGIEFVNEVPKSPSGKILRRLLVDLERKRRARGRARL</sequence>
<accession>G9NS09</accession>
<dbReference type="PANTHER" id="PTHR24096">
    <property type="entry name" value="LONG-CHAIN-FATTY-ACID--COA LIGASE"/>
    <property type="match status" value="1"/>
</dbReference>
<keyword evidence="3" id="KW-0436">Ligase</keyword>
<evidence type="ECO:0000313" key="3">
    <source>
        <dbReference type="EMBL" id="EHK46789.1"/>
    </source>
</evidence>